<gene>
    <name evidence="2" type="ORF">LCGC14_0999730</name>
</gene>
<dbReference type="EMBL" id="LAZR01003854">
    <property type="protein sequence ID" value="KKN14078.1"/>
    <property type="molecule type" value="Genomic_DNA"/>
</dbReference>
<comment type="caution">
    <text evidence="2">The sequence shown here is derived from an EMBL/GenBank/DDBJ whole genome shotgun (WGS) entry which is preliminary data.</text>
</comment>
<protein>
    <submittedName>
        <fullName evidence="2">Uncharacterized protein</fullName>
    </submittedName>
</protein>
<name>A0A0F9R9I1_9ZZZZ</name>
<evidence type="ECO:0000313" key="2">
    <source>
        <dbReference type="EMBL" id="KKN14078.1"/>
    </source>
</evidence>
<evidence type="ECO:0000256" key="1">
    <source>
        <dbReference type="SAM" id="Coils"/>
    </source>
</evidence>
<accession>A0A0F9R9I1</accession>
<sequence>MDNKIKLEAKKYQTLSKKERNDVDFHLSWIKKYIKDFQIDIKNGRERWISSLLINLDDQIEDLRKKLKKKEVGELSEKEIEADRIEKDYEDMNLKPIKEMISFWSEGGEYLSCPSCGFIINGKDTIEASSIYTVINCGKCSESFEVVGKLIGYRKYKTPEELEIEEKGSE</sequence>
<reference evidence="2" key="1">
    <citation type="journal article" date="2015" name="Nature">
        <title>Complex archaea that bridge the gap between prokaryotes and eukaryotes.</title>
        <authorList>
            <person name="Spang A."/>
            <person name="Saw J.H."/>
            <person name="Jorgensen S.L."/>
            <person name="Zaremba-Niedzwiedzka K."/>
            <person name="Martijn J."/>
            <person name="Lind A.E."/>
            <person name="van Eijk R."/>
            <person name="Schleper C."/>
            <person name="Guy L."/>
            <person name="Ettema T.J."/>
        </authorList>
    </citation>
    <scope>NUCLEOTIDE SEQUENCE</scope>
</reference>
<dbReference type="AlphaFoldDB" id="A0A0F9R9I1"/>
<organism evidence="2">
    <name type="scientific">marine sediment metagenome</name>
    <dbReference type="NCBI Taxonomy" id="412755"/>
    <lineage>
        <taxon>unclassified sequences</taxon>
        <taxon>metagenomes</taxon>
        <taxon>ecological metagenomes</taxon>
    </lineage>
</organism>
<feature type="coiled-coil region" evidence="1">
    <location>
        <begin position="53"/>
        <end position="95"/>
    </location>
</feature>
<keyword evidence="1" id="KW-0175">Coiled coil</keyword>
<proteinExistence type="predicted"/>